<dbReference type="EC" id="4.2.1.19" evidence="6 7"/>
<comment type="similarity">
    <text evidence="6 7">Belongs to the imidazoleglycerol-phosphate dehydratase family.</text>
</comment>
<evidence type="ECO:0000256" key="4">
    <source>
        <dbReference type="ARBA" id="ARBA00023102"/>
    </source>
</evidence>
<dbReference type="FunFam" id="3.30.230.40:FF:000001">
    <property type="entry name" value="Imidazoleglycerol-phosphate dehydratase HisB"/>
    <property type="match status" value="1"/>
</dbReference>
<dbReference type="Pfam" id="PF00475">
    <property type="entry name" value="IGPD"/>
    <property type="match status" value="1"/>
</dbReference>
<dbReference type="KEGG" id="slan:GV829_03850"/>
<dbReference type="PANTHER" id="PTHR23133">
    <property type="entry name" value="IMIDAZOLEGLYCEROL-PHOSPHATE DEHYDRATASE HIS7"/>
    <property type="match status" value="1"/>
</dbReference>
<dbReference type="FunFam" id="3.30.230.40:FF:000003">
    <property type="entry name" value="Imidazoleglycerol-phosphate dehydratase HisB"/>
    <property type="match status" value="1"/>
</dbReference>
<dbReference type="GO" id="GO:0005737">
    <property type="term" value="C:cytoplasm"/>
    <property type="evidence" value="ECO:0007669"/>
    <property type="project" value="UniProtKB-SubCell"/>
</dbReference>
<dbReference type="UniPathway" id="UPA00031">
    <property type="reaction ID" value="UER00011"/>
</dbReference>
<gene>
    <name evidence="6 8" type="primary">hisB</name>
    <name evidence="8" type="ORF">GV829_03850</name>
</gene>
<dbReference type="HAMAP" id="MF_00076">
    <property type="entry name" value="HisB"/>
    <property type="match status" value="1"/>
</dbReference>
<dbReference type="PROSITE" id="PS00954">
    <property type="entry name" value="IGP_DEHYDRATASE_1"/>
    <property type="match status" value="1"/>
</dbReference>
<dbReference type="PANTHER" id="PTHR23133:SF2">
    <property type="entry name" value="IMIDAZOLEGLYCEROL-PHOSPHATE DEHYDRATASE"/>
    <property type="match status" value="1"/>
</dbReference>
<dbReference type="GO" id="GO:0000105">
    <property type="term" value="P:L-histidine biosynthetic process"/>
    <property type="evidence" value="ECO:0007669"/>
    <property type="project" value="UniProtKB-UniRule"/>
</dbReference>
<keyword evidence="5 6" id="KW-0456">Lyase</keyword>
<dbReference type="EMBL" id="CP053015">
    <property type="protein sequence ID" value="QJQ31680.1"/>
    <property type="molecule type" value="Genomic_DNA"/>
</dbReference>
<dbReference type="PROSITE" id="PS00955">
    <property type="entry name" value="IGP_DEHYDRATASE_2"/>
    <property type="match status" value="1"/>
</dbReference>
<keyword evidence="4 6" id="KW-0368">Histidine biosynthesis</keyword>
<dbReference type="RefSeq" id="WP_169943984.1">
    <property type="nucleotide sequence ID" value="NZ_CP053015.1"/>
</dbReference>
<proteinExistence type="inferred from homology"/>
<dbReference type="Gene3D" id="3.30.230.40">
    <property type="entry name" value="Imidazole glycerol phosphate dehydratase, domain 1"/>
    <property type="match status" value="2"/>
</dbReference>
<dbReference type="InterPro" id="IPR038494">
    <property type="entry name" value="IGPD_sf"/>
</dbReference>
<comment type="subcellular location">
    <subcellularLocation>
        <location evidence="6 7">Cytoplasm</location>
    </subcellularLocation>
</comment>
<dbReference type="NCBIfam" id="NF002114">
    <property type="entry name" value="PRK00951.2-4"/>
    <property type="match status" value="1"/>
</dbReference>
<accession>A0A6M4ATD3</accession>
<organism evidence="8 9">
    <name type="scientific">Sphingomonas lacunae</name>
    <dbReference type="NCBI Taxonomy" id="2698828"/>
    <lineage>
        <taxon>Bacteria</taxon>
        <taxon>Pseudomonadati</taxon>
        <taxon>Pseudomonadota</taxon>
        <taxon>Alphaproteobacteria</taxon>
        <taxon>Sphingomonadales</taxon>
        <taxon>Sphingomonadaceae</taxon>
        <taxon>Sphingomonas</taxon>
    </lineage>
</organism>
<protein>
    <recommendedName>
        <fullName evidence="2 6">Imidazoleglycerol-phosphate dehydratase</fullName>
        <shortName evidence="6">IGPD</shortName>
        <ecNumber evidence="6 7">4.2.1.19</ecNumber>
    </recommendedName>
</protein>
<evidence type="ECO:0000256" key="3">
    <source>
        <dbReference type="ARBA" id="ARBA00022605"/>
    </source>
</evidence>
<sequence length="208" mass="22629">MRTATIARDTRETRIRVTVNLDGTGAYTVSTGIGFLDHMIEQVSRHSLIDLTLDVKGDLHVDQHHTVEDSAIAFGEAVSKAMGERRGIVRYGHAYAPMDETLSRCALDISGRPHFVWKSGFSQPRLGEMDTELFSHWFGSFAQAAGITLHLETLYGENNHHIAESLFKALARALRSAIAIDPRVANAVPSTKGILAGGSLAEGDSESD</sequence>
<keyword evidence="6" id="KW-0963">Cytoplasm</keyword>
<dbReference type="SUPFAM" id="SSF54211">
    <property type="entry name" value="Ribosomal protein S5 domain 2-like"/>
    <property type="match status" value="2"/>
</dbReference>
<dbReference type="InterPro" id="IPR020565">
    <property type="entry name" value="ImidazoleglycerP_deHydtase_CS"/>
</dbReference>
<evidence type="ECO:0000256" key="6">
    <source>
        <dbReference type="HAMAP-Rule" id="MF_00076"/>
    </source>
</evidence>
<keyword evidence="3 6" id="KW-0028">Amino-acid biosynthesis</keyword>
<evidence type="ECO:0000256" key="2">
    <source>
        <dbReference type="ARBA" id="ARBA00016664"/>
    </source>
</evidence>
<evidence type="ECO:0000256" key="7">
    <source>
        <dbReference type="RuleBase" id="RU000599"/>
    </source>
</evidence>
<comment type="catalytic activity">
    <reaction evidence="6 7">
        <text>D-erythro-1-(imidazol-4-yl)glycerol 3-phosphate = 3-(imidazol-4-yl)-2-oxopropyl phosphate + H2O</text>
        <dbReference type="Rhea" id="RHEA:11040"/>
        <dbReference type="ChEBI" id="CHEBI:15377"/>
        <dbReference type="ChEBI" id="CHEBI:57766"/>
        <dbReference type="ChEBI" id="CHEBI:58278"/>
        <dbReference type="EC" id="4.2.1.19"/>
    </reaction>
</comment>
<dbReference type="CDD" id="cd07914">
    <property type="entry name" value="IGPD"/>
    <property type="match status" value="1"/>
</dbReference>
<reference evidence="8 9" key="1">
    <citation type="submission" date="2020-01" db="EMBL/GenBank/DDBJ databases">
        <title>Sphingomonas sp. strain CSW-10.</title>
        <authorList>
            <person name="Chen W.-M."/>
        </authorList>
    </citation>
    <scope>NUCLEOTIDE SEQUENCE [LARGE SCALE GENOMIC DNA]</scope>
    <source>
        <strain evidence="8 9">CSW-10</strain>
    </source>
</reference>
<dbReference type="AlphaFoldDB" id="A0A6M4ATD3"/>
<evidence type="ECO:0000256" key="5">
    <source>
        <dbReference type="ARBA" id="ARBA00023239"/>
    </source>
</evidence>
<name>A0A6M4ATD3_9SPHN</name>
<evidence type="ECO:0000313" key="8">
    <source>
        <dbReference type="EMBL" id="QJQ31680.1"/>
    </source>
</evidence>
<dbReference type="Proteomes" id="UP000503018">
    <property type="component" value="Chromosome"/>
</dbReference>
<dbReference type="NCBIfam" id="NF002109">
    <property type="entry name" value="PRK00951.1-5"/>
    <property type="match status" value="1"/>
</dbReference>
<dbReference type="NCBIfam" id="NF002111">
    <property type="entry name" value="PRK00951.2-1"/>
    <property type="match status" value="1"/>
</dbReference>
<evidence type="ECO:0000313" key="9">
    <source>
        <dbReference type="Proteomes" id="UP000503018"/>
    </source>
</evidence>
<dbReference type="InterPro" id="IPR020568">
    <property type="entry name" value="Ribosomal_Su5_D2-typ_SF"/>
</dbReference>
<evidence type="ECO:0000256" key="1">
    <source>
        <dbReference type="ARBA" id="ARBA00005047"/>
    </source>
</evidence>
<comment type="pathway">
    <text evidence="1 6 7">Amino-acid biosynthesis; L-histidine biosynthesis; L-histidine from 5-phospho-alpha-D-ribose 1-diphosphate: step 6/9.</text>
</comment>
<keyword evidence="9" id="KW-1185">Reference proteome</keyword>
<dbReference type="InterPro" id="IPR000807">
    <property type="entry name" value="ImidazoleglycerolP_deHydtase"/>
</dbReference>
<dbReference type="GO" id="GO:0004424">
    <property type="term" value="F:imidazoleglycerol-phosphate dehydratase activity"/>
    <property type="evidence" value="ECO:0007669"/>
    <property type="project" value="UniProtKB-UniRule"/>
</dbReference>